<dbReference type="RefSeq" id="XP_060673940.1">
    <property type="nucleotide sequence ID" value="XM_060817957.1"/>
</dbReference>
<dbReference type="GeneID" id="112493437"/>
<dbReference type="Proteomes" id="UP001652623">
    <property type="component" value="Chromosome 6"/>
</dbReference>
<dbReference type="Pfam" id="PF23282">
    <property type="entry name" value="WHD_ROQ1"/>
    <property type="match status" value="1"/>
</dbReference>
<dbReference type="Gene3D" id="3.40.50.300">
    <property type="entry name" value="P-loop containing nucleotide triphosphate hydrolases"/>
    <property type="match status" value="1"/>
</dbReference>
<dbReference type="SUPFAM" id="SSF52540">
    <property type="entry name" value="P-loop containing nucleoside triphosphate hydrolases"/>
    <property type="match status" value="1"/>
</dbReference>
<dbReference type="PANTHER" id="PTHR11017:SF479">
    <property type="entry name" value="DISEASE RESISTANCE PROTEIN (TIR-NBS-LRR CLASS) FAMILY"/>
    <property type="match status" value="1"/>
</dbReference>
<dbReference type="InterPro" id="IPR002182">
    <property type="entry name" value="NB-ARC"/>
</dbReference>
<dbReference type="Pfam" id="PF00931">
    <property type="entry name" value="NB-ARC"/>
    <property type="match status" value="1"/>
</dbReference>
<protein>
    <submittedName>
        <fullName evidence="7">Disease resistance protein Roq1-like</fullName>
    </submittedName>
</protein>
<keyword evidence="3" id="KW-0611">Plant defense</keyword>
<sequence>MSSSSLSVEEKHDVFLSFRGEDTRNTFASYLYAALSANHILTFMDHELERGDEISPTLSRAIKESKISVIIFSENYASSTWCLDELVHILEYKKTKGLILIPIFYGIDPSVVRKQEGSYKVAFDSHEKCFKDRMEKVNQWRSALTEASHLCGLDSKDFRPENKLVQKIVEDISLKLSKYLSLDENIKGQLIGIEKHIKEIESLLSNSTKAVCIIGIWGMGGIGKTTLARYLFHNLSSSNNFEACCFLWNVREEYGRFGLDHLRRKLVSNLLNVEGTVKDTLGVASPFNLYRIRRKKVLVVLDDVDSSIQLDALIEGYRQLSCGSRIIVTTRNKQVLVKEADYIYKVGRLNHIESLKLFHLHAFSKNSTAVDDKMVLEVINYANGNPLALKVLSSFLCSRSKNDWESALKKLERFPNLEIQDVLRISYEGLDDKRIKGTFLDIACLFDSSFTRDHAESILDDGNSSIKIEISVLIEKCLIEDIGSHMYRNNELLYVHDLLHQMGRAIVRDEDKEPGNRSRLCDAMEICEVLENNTGTKAVEVISFNMFDTKKNVEVCHEAFSNMRNLRILKIYHRDDACISNKFKLSIPQDLDSYLSNKLRSFQWDLYPLKSLPSNFIPENLVELVLRGSHVEKLWNNRKIQNLPFLRRIDLSYSKFLSQLPDLSQAPNLESINLEGCTSLVQVLLSLQNLDKLTYLNLNGCSKLRDLQDISKRTEGCLDIVRFGGIKNVLNNFTYLKSCIQSFTGNLCLYSSQTHISQKFAPNLRYLILRGTAIETVPPSIGYLTGLVELDMEHCKRLKSLPTSICHLKSLETLYLCGCEKLKTFPEILEPMEHLIDIWLDYSGIKELPESIENIVSLRRLYMQHCGDLQFLPDNLCKLRNLKIIWLDNCSKFQKLPSLPSSLLELSLRYCERLKSLPEIPSQCLSLKAKGCTSLENISNLRAPLLHDLDIIRHRDFLDYIDFYGCEKLDQNTRNSMLADHAVIKILSRLIFVNTVCIFIFLSFAEMIDNFEQVD</sequence>
<dbReference type="Pfam" id="PF23286">
    <property type="entry name" value="LRR_13"/>
    <property type="match status" value="1"/>
</dbReference>
<dbReference type="SUPFAM" id="SSF52200">
    <property type="entry name" value="Toll/Interleukin receptor TIR domain"/>
    <property type="match status" value="1"/>
</dbReference>
<keyword evidence="1" id="KW-0433">Leucine-rich repeat</keyword>
<keyword evidence="4" id="KW-0472">Membrane</keyword>
<evidence type="ECO:0000256" key="2">
    <source>
        <dbReference type="ARBA" id="ARBA00022737"/>
    </source>
</evidence>
<evidence type="ECO:0000256" key="3">
    <source>
        <dbReference type="ARBA" id="ARBA00022821"/>
    </source>
</evidence>
<accession>A0ABM4AB50</accession>
<dbReference type="Gene3D" id="3.40.50.10140">
    <property type="entry name" value="Toll/interleukin-1 receptor homology (TIR) domain"/>
    <property type="match status" value="1"/>
</dbReference>
<dbReference type="Gene3D" id="3.80.10.10">
    <property type="entry name" value="Ribonuclease Inhibitor"/>
    <property type="match status" value="2"/>
</dbReference>
<evidence type="ECO:0000259" key="5">
    <source>
        <dbReference type="PROSITE" id="PS50104"/>
    </source>
</evidence>
<feature type="domain" description="TIR" evidence="5">
    <location>
        <begin position="10"/>
        <end position="176"/>
    </location>
</feature>
<dbReference type="Gene3D" id="1.10.8.430">
    <property type="entry name" value="Helical domain of apoptotic protease-activating factors"/>
    <property type="match status" value="1"/>
</dbReference>
<dbReference type="InterPro" id="IPR044974">
    <property type="entry name" value="Disease_R_plants"/>
</dbReference>
<dbReference type="InterPro" id="IPR058192">
    <property type="entry name" value="WHD_ROQ1-like"/>
</dbReference>
<keyword evidence="4" id="KW-1133">Transmembrane helix</keyword>
<proteinExistence type="predicted"/>
<dbReference type="Pfam" id="PF01582">
    <property type="entry name" value="TIR"/>
    <property type="match status" value="1"/>
</dbReference>
<evidence type="ECO:0000256" key="1">
    <source>
        <dbReference type="ARBA" id="ARBA00022614"/>
    </source>
</evidence>
<keyword evidence="2" id="KW-0677">Repeat</keyword>
<dbReference type="PRINTS" id="PR00364">
    <property type="entry name" value="DISEASERSIST"/>
</dbReference>
<dbReference type="InterPro" id="IPR000157">
    <property type="entry name" value="TIR_dom"/>
</dbReference>
<evidence type="ECO:0000313" key="7">
    <source>
        <dbReference type="RefSeq" id="XP_060673940.1"/>
    </source>
</evidence>
<dbReference type="PANTHER" id="PTHR11017">
    <property type="entry name" value="LEUCINE-RICH REPEAT-CONTAINING PROTEIN"/>
    <property type="match status" value="1"/>
</dbReference>
<dbReference type="PROSITE" id="PS50104">
    <property type="entry name" value="TIR"/>
    <property type="match status" value="1"/>
</dbReference>
<reference evidence="7" key="1">
    <citation type="submission" date="2025-08" db="UniProtKB">
        <authorList>
            <consortium name="RefSeq"/>
        </authorList>
    </citation>
    <scope>IDENTIFICATION</scope>
    <source>
        <tissue evidence="7">Seedling</tissue>
    </source>
</reference>
<dbReference type="InterPro" id="IPR027417">
    <property type="entry name" value="P-loop_NTPase"/>
</dbReference>
<gene>
    <name evidence="7" type="primary">LOC112493437</name>
</gene>
<dbReference type="SMART" id="SM00255">
    <property type="entry name" value="TIR"/>
    <property type="match status" value="1"/>
</dbReference>
<evidence type="ECO:0000256" key="4">
    <source>
        <dbReference type="SAM" id="Phobius"/>
    </source>
</evidence>
<organism evidence="6 7">
    <name type="scientific">Ziziphus jujuba</name>
    <name type="common">Chinese jujube</name>
    <name type="synonym">Ziziphus sativa</name>
    <dbReference type="NCBI Taxonomy" id="326968"/>
    <lineage>
        <taxon>Eukaryota</taxon>
        <taxon>Viridiplantae</taxon>
        <taxon>Streptophyta</taxon>
        <taxon>Embryophyta</taxon>
        <taxon>Tracheophyta</taxon>
        <taxon>Spermatophyta</taxon>
        <taxon>Magnoliopsida</taxon>
        <taxon>eudicotyledons</taxon>
        <taxon>Gunneridae</taxon>
        <taxon>Pentapetalae</taxon>
        <taxon>rosids</taxon>
        <taxon>fabids</taxon>
        <taxon>Rosales</taxon>
        <taxon>Rhamnaceae</taxon>
        <taxon>Paliureae</taxon>
        <taxon>Ziziphus</taxon>
    </lineage>
</organism>
<keyword evidence="6" id="KW-1185">Reference proteome</keyword>
<dbReference type="InterPro" id="IPR058546">
    <property type="entry name" value="RPS4B/Roq1-like_LRR"/>
</dbReference>
<dbReference type="InterPro" id="IPR042197">
    <property type="entry name" value="Apaf_helical"/>
</dbReference>
<dbReference type="InterPro" id="IPR032675">
    <property type="entry name" value="LRR_dom_sf"/>
</dbReference>
<dbReference type="InterPro" id="IPR035897">
    <property type="entry name" value="Toll_tir_struct_dom_sf"/>
</dbReference>
<feature type="transmembrane region" description="Helical" evidence="4">
    <location>
        <begin position="986"/>
        <end position="1005"/>
    </location>
</feature>
<evidence type="ECO:0000313" key="6">
    <source>
        <dbReference type="Proteomes" id="UP001652623"/>
    </source>
</evidence>
<name>A0ABM4AB50_ZIZJJ</name>
<keyword evidence="4" id="KW-0812">Transmembrane</keyword>
<dbReference type="SUPFAM" id="SSF52058">
    <property type="entry name" value="L domain-like"/>
    <property type="match status" value="1"/>
</dbReference>